<dbReference type="Proteomes" id="UP000235672">
    <property type="component" value="Unassembled WGS sequence"/>
</dbReference>
<proteinExistence type="predicted"/>
<protein>
    <recommendedName>
        <fullName evidence="4">Prp 4 CRoW domain-containing protein</fullName>
    </recommendedName>
</protein>
<feature type="signal peptide" evidence="1">
    <location>
        <begin position="1"/>
        <end position="20"/>
    </location>
</feature>
<reference evidence="2 3" key="1">
    <citation type="submission" date="2016-05" db="EMBL/GenBank/DDBJ databases">
        <title>A degradative enzymes factory behind the ericoid mycorrhizal symbiosis.</title>
        <authorList>
            <consortium name="DOE Joint Genome Institute"/>
            <person name="Martino E."/>
            <person name="Morin E."/>
            <person name="Grelet G."/>
            <person name="Kuo A."/>
            <person name="Kohler A."/>
            <person name="Daghino S."/>
            <person name="Barry K."/>
            <person name="Choi C."/>
            <person name="Cichocki N."/>
            <person name="Clum A."/>
            <person name="Copeland A."/>
            <person name="Hainaut M."/>
            <person name="Haridas S."/>
            <person name="Labutti K."/>
            <person name="Lindquist E."/>
            <person name="Lipzen A."/>
            <person name="Khouja H.-R."/>
            <person name="Murat C."/>
            <person name="Ohm R."/>
            <person name="Olson A."/>
            <person name="Spatafora J."/>
            <person name="Veneault-Fourrey C."/>
            <person name="Henrissat B."/>
            <person name="Grigoriev I."/>
            <person name="Martin F."/>
            <person name="Perotto S."/>
        </authorList>
    </citation>
    <scope>NUCLEOTIDE SEQUENCE [LARGE SCALE GENOMIC DNA]</scope>
    <source>
        <strain evidence="2 3">UAMH 7357</strain>
    </source>
</reference>
<sequence length="218" mass="21915">MLSNSLALSSVLVASALAVADPAPYKLGKMSMNRAFGLMRRQAGYAPTQTFCGPGTDCASSCGAGYVQCASSDGDLHCYDPTIQQTCCPDGSGNSCNQGYFCTSDSSGGTWCCPDGMSLAGCAALHSLTGALVSETATYPPAATSSIYPTSVIANVSGNATTTSSSSGSTITYTSPYLNVTYTNTTSSTPTPFVGGAVRATFGFPALALAAAGAVLVF</sequence>
<evidence type="ECO:0000313" key="3">
    <source>
        <dbReference type="Proteomes" id="UP000235672"/>
    </source>
</evidence>
<dbReference type="EMBL" id="KZ613467">
    <property type="protein sequence ID" value="PMD26534.1"/>
    <property type="molecule type" value="Genomic_DNA"/>
</dbReference>
<dbReference type="STRING" id="1745343.A0A2J6QJU3"/>
<keyword evidence="3" id="KW-1185">Reference proteome</keyword>
<gene>
    <name evidence="2" type="ORF">NA56DRAFT_617194</name>
</gene>
<evidence type="ECO:0000256" key="1">
    <source>
        <dbReference type="SAM" id="SignalP"/>
    </source>
</evidence>
<organism evidence="2 3">
    <name type="scientific">Hyaloscypha hepaticicola</name>
    <dbReference type="NCBI Taxonomy" id="2082293"/>
    <lineage>
        <taxon>Eukaryota</taxon>
        <taxon>Fungi</taxon>
        <taxon>Dikarya</taxon>
        <taxon>Ascomycota</taxon>
        <taxon>Pezizomycotina</taxon>
        <taxon>Leotiomycetes</taxon>
        <taxon>Helotiales</taxon>
        <taxon>Hyaloscyphaceae</taxon>
        <taxon>Hyaloscypha</taxon>
    </lineage>
</organism>
<evidence type="ECO:0008006" key="4">
    <source>
        <dbReference type="Google" id="ProtNLM"/>
    </source>
</evidence>
<dbReference type="OrthoDB" id="5409186at2759"/>
<keyword evidence="1" id="KW-0732">Signal</keyword>
<evidence type="ECO:0000313" key="2">
    <source>
        <dbReference type="EMBL" id="PMD26534.1"/>
    </source>
</evidence>
<feature type="chain" id="PRO_5014375111" description="Prp 4 CRoW domain-containing protein" evidence="1">
    <location>
        <begin position="21"/>
        <end position="218"/>
    </location>
</feature>
<name>A0A2J6QJU3_9HELO</name>
<accession>A0A2J6QJU3</accession>
<dbReference type="AlphaFoldDB" id="A0A2J6QJU3"/>